<dbReference type="Gene3D" id="3.30.565.10">
    <property type="entry name" value="Histidine kinase-like ATPase, C-terminal domain"/>
    <property type="match status" value="1"/>
</dbReference>
<evidence type="ECO:0000256" key="7">
    <source>
        <dbReference type="SAM" id="Phobius"/>
    </source>
</evidence>
<evidence type="ECO:0000256" key="4">
    <source>
        <dbReference type="ARBA" id="ARBA00022679"/>
    </source>
</evidence>
<sequence>MRTSANEVVGHRRSRAAARERSGWPGDLPGNMAVSGDGGPTEHAPPPGHAAPWPPAAPLDAPPPPPPGWQAPVEPGGSIRGRLARILALLLVAVIGLLAVVVVDDFDSYQTSTRATRAVELTLRVQNLVQELQDERGVVSGLLGGNAWFTNVMADARARVDAQVVAVRDGATGTAQGAAEVRAAVATLADVGAMREKVDAKKVSRAAALAFYTRHITALNDIDFGLDSVGDLKLRRAAAAMEELGQIKETTALERAFLNGVFAAGGFKGTEYVQFSAIQGEYRAALERFHRYANGYQAWLLDKALDTGAAYEAAAFRDVAVAAGTGKRFVVDPQSWWSAGTTVLDDMREVEEEIGEGISIRAHNLQLDASWRLGLLLALVLLCAAGAVILVVAAARSITRPLAALATEADAVATRRLPDAVSRAQNSVDVDDLPPPEPVRVPARASHEIQSVATALDRVQSTAYALATEQALLRRTTTESLANLGRRNQNLLRRQLGFITQLEREETDPAGLANLFELDHLATRMRRNAESVLVLVGEAAPRSWSQPLPVADVLRAAISEVEEYRRVQLRRIDDAWIGGQYVASIAHMIAELVENGLSFSPPDVDVEIQGRQLPGKYLIAVTDQGIGMEESELARANERLRGGENFLTAPTRYLGHYVVGHLARQMDIDVQLAPSPVTGITARVTLPGSVLAAPPSVSARAAGSASAPQAAPQPEPAPAYTATAEPGYATSRPAEPATPSWSASGESWDPLTDPQWDQPLRADTSWLDAPLAESPRAISARPVSVVEYVTAPGDAFTQPTTGVPVVGGPAPGTDRTANGLLKRQPRNRADRTSTTVPRQPDVARAAEISHSPDDVRSRLTSLRAGMLRGEQDTSSGLGAWPGSDAEGGSRAR</sequence>
<feature type="compositionally biased region" description="Low complexity" evidence="6">
    <location>
        <begin position="718"/>
        <end position="729"/>
    </location>
</feature>
<dbReference type="Pfam" id="PF02518">
    <property type="entry name" value="HATPase_c"/>
    <property type="match status" value="1"/>
</dbReference>
<dbReference type="EMBL" id="BAAALS010000013">
    <property type="protein sequence ID" value="GAA1757222.1"/>
    <property type="molecule type" value="Genomic_DNA"/>
</dbReference>
<dbReference type="EC" id="2.7.13.3" evidence="2"/>
<evidence type="ECO:0000256" key="1">
    <source>
        <dbReference type="ARBA" id="ARBA00000085"/>
    </source>
</evidence>
<feature type="compositionally biased region" description="Pro residues" evidence="6">
    <location>
        <begin position="43"/>
        <end position="69"/>
    </location>
</feature>
<keyword evidence="7" id="KW-0812">Transmembrane</keyword>
<protein>
    <recommendedName>
        <fullName evidence="2">histidine kinase</fullName>
        <ecNumber evidence="2">2.7.13.3</ecNumber>
    </recommendedName>
</protein>
<dbReference type="Pfam" id="PF08376">
    <property type="entry name" value="NIT"/>
    <property type="match status" value="1"/>
</dbReference>
<reference evidence="10" key="1">
    <citation type="journal article" date="2019" name="Int. J. Syst. Evol. Microbiol.">
        <title>The Global Catalogue of Microorganisms (GCM) 10K type strain sequencing project: providing services to taxonomists for standard genome sequencing and annotation.</title>
        <authorList>
            <consortium name="The Broad Institute Genomics Platform"/>
            <consortium name="The Broad Institute Genome Sequencing Center for Infectious Disease"/>
            <person name="Wu L."/>
            <person name="Ma J."/>
        </authorList>
    </citation>
    <scope>NUCLEOTIDE SEQUENCE [LARGE SCALE GENOMIC DNA]</scope>
    <source>
        <strain evidence="10">JCM 13249</strain>
    </source>
</reference>
<name>A0ABP4WTB1_9ACTN</name>
<gene>
    <name evidence="9" type="ORF">GCM10009681_30610</name>
</gene>
<keyword evidence="3" id="KW-0597">Phosphoprotein</keyword>
<feature type="transmembrane region" description="Helical" evidence="7">
    <location>
        <begin position="83"/>
        <end position="103"/>
    </location>
</feature>
<dbReference type="InterPro" id="IPR050428">
    <property type="entry name" value="TCS_sensor_his_kinase"/>
</dbReference>
<feature type="region of interest" description="Disordered" evidence="6">
    <location>
        <begin position="1"/>
        <end position="73"/>
    </location>
</feature>
<feature type="compositionally biased region" description="Low complexity" evidence="6">
    <location>
        <begin position="799"/>
        <end position="813"/>
    </location>
</feature>
<evidence type="ECO:0000259" key="8">
    <source>
        <dbReference type="SMART" id="SM00387"/>
    </source>
</evidence>
<evidence type="ECO:0000256" key="2">
    <source>
        <dbReference type="ARBA" id="ARBA00012438"/>
    </source>
</evidence>
<feature type="region of interest" description="Disordered" evidence="6">
    <location>
        <begin position="799"/>
        <end position="892"/>
    </location>
</feature>
<keyword evidence="4" id="KW-0808">Transferase</keyword>
<evidence type="ECO:0000256" key="5">
    <source>
        <dbReference type="ARBA" id="ARBA00022777"/>
    </source>
</evidence>
<evidence type="ECO:0000313" key="9">
    <source>
        <dbReference type="EMBL" id="GAA1757222.1"/>
    </source>
</evidence>
<dbReference type="Gene3D" id="6.10.340.10">
    <property type="match status" value="1"/>
</dbReference>
<keyword evidence="7" id="KW-0472">Membrane</keyword>
<evidence type="ECO:0000256" key="3">
    <source>
        <dbReference type="ARBA" id="ARBA00022553"/>
    </source>
</evidence>
<evidence type="ECO:0000256" key="6">
    <source>
        <dbReference type="SAM" id="MobiDB-lite"/>
    </source>
</evidence>
<keyword evidence="10" id="KW-1185">Reference proteome</keyword>
<dbReference type="PANTHER" id="PTHR45436">
    <property type="entry name" value="SENSOR HISTIDINE KINASE YKOH"/>
    <property type="match status" value="1"/>
</dbReference>
<dbReference type="SUPFAM" id="SSF55874">
    <property type="entry name" value="ATPase domain of HSP90 chaperone/DNA topoisomerase II/histidine kinase"/>
    <property type="match status" value="1"/>
</dbReference>
<proteinExistence type="predicted"/>
<comment type="catalytic activity">
    <reaction evidence="1">
        <text>ATP + protein L-histidine = ADP + protein N-phospho-L-histidine.</text>
        <dbReference type="EC" id="2.7.13.3"/>
    </reaction>
</comment>
<dbReference type="InterPro" id="IPR013587">
    <property type="entry name" value="Nitrate/nitrite_sensing"/>
</dbReference>
<evidence type="ECO:0000313" key="10">
    <source>
        <dbReference type="Proteomes" id="UP001500655"/>
    </source>
</evidence>
<keyword evidence="5" id="KW-0418">Kinase</keyword>
<feature type="region of interest" description="Disordered" evidence="6">
    <location>
        <begin position="702"/>
        <end position="759"/>
    </location>
</feature>
<feature type="domain" description="Histidine kinase/HSP90-like ATPase" evidence="8">
    <location>
        <begin position="580"/>
        <end position="690"/>
    </location>
</feature>
<accession>A0ABP4WTB1</accession>
<dbReference type="InterPro" id="IPR036890">
    <property type="entry name" value="HATPase_C_sf"/>
</dbReference>
<dbReference type="InterPro" id="IPR003594">
    <property type="entry name" value="HATPase_dom"/>
</dbReference>
<organism evidence="9 10">
    <name type="scientific">Luedemannella helvata</name>
    <dbReference type="NCBI Taxonomy" id="349315"/>
    <lineage>
        <taxon>Bacteria</taxon>
        <taxon>Bacillati</taxon>
        <taxon>Actinomycetota</taxon>
        <taxon>Actinomycetes</taxon>
        <taxon>Micromonosporales</taxon>
        <taxon>Micromonosporaceae</taxon>
        <taxon>Luedemannella</taxon>
    </lineage>
</organism>
<dbReference type="Proteomes" id="UP001500655">
    <property type="component" value="Unassembled WGS sequence"/>
</dbReference>
<keyword evidence="7" id="KW-1133">Transmembrane helix</keyword>
<dbReference type="SMART" id="SM00387">
    <property type="entry name" value="HATPase_c"/>
    <property type="match status" value="1"/>
</dbReference>
<feature type="transmembrane region" description="Helical" evidence="7">
    <location>
        <begin position="371"/>
        <end position="395"/>
    </location>
</feature>
<comment type="caution">
    <text evidence="9">The sequence shown here is derived from an EMBL/GenBank/DDBJ whole genome shotgun (WGS) entry which is preliminary data.</text>
</comment>
<dbReference type="PANTHER" id="PTHR45436:SF5">
    <property type="entry name" value="SENSOR HISTIDINE KINASE TRCS"/>
    <property type="match status" value="1"/>
</dbReference>